<accession>A0A840GJ02</accession>
<evidence type="ECO:0000313" key="1">
    <source>
        <dbReference type="EMBL" id="MBB4248432.1"/>
    </source>
</evidence>
<organism evidence="1 2">
    <name type="scientific">Rhodocyclus tenuis</name>
    <name type="common">Rhodospirillum tenue</name>
    <dbReference type="NCBI Taxonomy" id="1066"/>
    <lineage>
        <taxon>Bacteria</taxon>
        <taxon>Pseudomonadati</taxon>
        <taxon>Pseudomonadota</taxon>
        <taxon>Betaproteobacteria</taxon>
        <taxon>Rhodocyclales</taxon>
        <taxon>Rhodocyclaceae</taxon>
        <taxon>Rhodocyclus</taxon>
    </lineage>
</organism>
<proteinExistence type="predicted"/>
<protein>
    <submittedName>
        <fullName evidence="1">Uncharacterized protein</fullName>
    </submittedName>
</protein>
<name>A0A840GJ02_RHOTE</name>
<keyword evidence="2" id="KW-1185">Reference proteome</keyword>
<gene>
    <name evidence="1" type="ORF">GGD90_002824</name>
</gene>
<dbReference type="AlphaFoldDB" id="A0A840GJ02"/>
<dbReference type="Proteomes" id="UP000587070">
    <property type="component" value="Unassembled WGS sequence"/>
</dbReference>
<dbReference type="RefSeq" id="WP_153116413.1">
    <property type="nucleotide sequence ID" value="NZ_JACIGE010000011.1"/>
</dbReference>
<dbReference type="OrthoDB" id="8903559at2"/>
<evidence type="ECO:0000313" key="2">
    <source>
        <dbReference type="Proteomes" id="UP000587070"/>
    </source>
</evidence>
<reference evidence="1 2" key="1">
    <citation type="submission" date="2020-08" db="EMBL/GenBank/DDBJ databases">
        <title>Genome sequencing of Purple Non-Sulfur Bacteria from various extreme environments.</title>
        <authorList>
            <person name="Mayer M."/>
        </authorList>
    </citation>
    <scope>NUCLEOTIDE SEQUENCE [LARGE SCALE GENOMIC DNA]</scope>
    <source>
        <strain evidence="1 2">2761</strain>
    </source>
</reference>
<dbReference type="EMBL" id="JACIGE010000011">
    <property type="protein sequence ID" value="MBB4248432.1"/>
    <property type="molecule type" value="Genomic_DNA"/>
</dbReference>
<sequence>MRPLQIYLDSADFSDLSESNKPDHLNSIEEKLLSWQELGFIEMRFSYIHVIEASPLRKEDIELARNRIDKISQLCGKKCFASTIEILERECSNTGEFNLQSYSEWLYRNDGQWVPPIDGIDVESLSATALLRNEISNAGHDRSTRRKLQRTFFDPQGRLRTAGKAKLREGRASVVREIEDRYPLPPGAAEKLALALETGAQQSELRELVRSSVSDLRYWPQWFLKQWEKITPMCSLLRTGANQLNSDLLKHSEDIRNAYREAIADGLPHEKLEQFFRREFDKEILNMQRTIVARMSENPVSPSSLQTKMSPWETAPGMTCALTVQSRIARRQLVLSGKGRPPDEGDFGDALHCAHFPFVDLFRADGFTASMISEAKLHNHFKVKVVPKLTQLPDAIENSLKESGRI</sequence>
<comment type="caution">
    <text evidence="1">The sequence shown here is derived from an EMBL/GenBank/DDBJ whole genome shotgun (WGS) entry which is preliminary data.</text>
</comment>